<dbReference type="EMBL" id="OCTY01000002">
    <property type="protein sequence ID" value="SOJ53054.1"/>
    <property type="molecule type" value="Genomic_DNA"/>
</dbReference>
<proteinExistence type="predicted"/>
<name>A0A7Z7IIC5_9MYCO</name>
<evidence type="ECO:0000313" key="2">
    <source>
        <dbReference type="Proteomes" id="UP000554965"/>
    </source>
</evidence>
<dbReference type="Proteomes" id="UP000554965">
    <property type="component" value="Unassembled WGS sequence"/>
</dbReference>
<evidence type="ECO:0000313" key="1">
    <source>
        <dbReference type="EMBL" id="SOJ53054.1"/>
    </source>
</evidence>
<comment type="caution">
    <text evidence="1">The sequence shown here is derived from an EMBL/GenBank/DDBJ whole genome shotgun (WGS) entry which is preliminary data.</text>
</comment>
<reference evidence="1 2" key="1">
    <citation type="submission" date="2017-10" db="EMBL/GenBank/DDBJ databases">
        <authorList>
            <consortium name="Urmite Genomes"/>
        </authorList>
    </citation>
    <scope>NUCLEOTIDE SEQUENCE [LARGE SCALE GENOMIC DNA]</scope>
    <source>
        <strain evidence="1 2">FB-527</strain>
    </source>
</reference>
<organism evidence="1 2">
    <name type="scientific">Mycobacterium simulans</name>
    <dbReference type="NCBI Taxonomy" id="627089"/>
    <lineage>
        <taxon>Bacteria</taxon>
        <taxon>Bacillati</taxon>
        <taxon>Actinomycetota</taxon>
        <taxon>Actinomycetes</taxon>
        <taxon>Mycobacteriales</taxon>
        <taxon>Mycobacteriaceae</taxon>
        <taxon>Mycobacterium</taxon>
    </lineage>
</organism>
<gene>
    <name evidence="1" type="ORF">MSIMFB_00558</name>
</gene>
<sequence>MTDPELVAIKLTDEERKLIILALNEYAGTAQHTYKLLCPVLGQFTEDGWYQLTTRLKTAIRNKEPLSDLDWARALFLTDISFGSTLVGSGLRFGRGADEYWFKILRSLQEKVSTYPRFLLLLQNASYPPVE</sequence>
<protein>
    <submittedName>
        <fullName evidence="1">Uncharacterized protein</fullName>
    </submittedName>
</protein>
<keyword evidence="2" id="KW-1185">Reference proteome</keyword>
<accession>A0A7Z7IIC5</accession>
<dbReference type="RefSeq" id="WP_186241384.1">
    <property type="nucleotide sequence ID" value="NZ_OCTY01000002.1"/>
</dbReference>
<dbReference type="AlphaFoldDB" id="A0A7Z7IIC5"/>